<dbReference type="PRINTS" id="PR00792">
    <property type="entry name" value="PEPSIN"/>
</dbReference>
<keyword evidence="9" id="KW-0325">Glycoprotein</keyword>
<dbReference type="InterPro" id="IPR033121">
    <property type="entry name" value="PEPTIDASE_A1"/>
</dbReference>
<dbReference type="PANTHER" id="PTHR47966">
    <property type="entry name" value="BETA-SITE APP-CLEAVING ENZYME, ISOFORM A-RELATED"/>
    <property type="match status" value="1"/>
</dbReference>
<dbReference type="InterPro" id="IPR001461">
    <property type="entry name" value="Aspartic_peptidase_A1"/>
</dbReference>
<keyword evidence="3" id="KW-0964">Secreted</keyword>
<evidence type="ECO:0000256" key="5">
    <source>
        <dbReference type="ARBA" id="ARBA00022729"/>
    </source>
</evidence>
<dbReference type="Gene3D" id="2.40.70.10">
    <property type="entry name" value="Acid Proteases"/>
    <property type="match status" value="2"/>
</dbReference>
<dbReference type="GO" id="GO:0004190">
    <property type="term" value="F:aspartic-type endopeptidase activity"/>
    <property type="evidence" value="ECO:0007669"/>
    <property type="project" value="UniProtKB-KW"/>
</dbReference>
<evidence type="ECO:0000256" key="9">
    <source>
        <dbReference type="ARBA" id="ARBA00023180"/>
    </source>
</evidence>
<comment type="similarity">
    <text evidence="2">Belongs to the peptidase A1 family.</text>
</comment>
<evidence type="ECO:0000259" key="13">
    <source>
        <dbReference type="PROSITE" id="PS51767"/>
    </source>
</evidence>
<evidence type="ECO:0000256" key="7">
    <source>
        <dbReference type="ARBA" id="ARBA00022801"/>
    </source>
</evidence>
<dbReference type="SUPFAM" id="SSF50630">
    <property type="entry name" value="Acid proteases"/>
    <property type="match status" value="1"/>
</dbReference>
<dbReference type="GO" id="GO:0005576">
    <property type="term" value="C:extracellular region"/>
    <property type="evidence" value="ECO:0007669"/>
    <property type="project" value="UniProtKB-SubCell"/>
</dbReference>
<dbReference type="CDD" id="cd05471">
    <property type="entry name" value="pepsin_like"/>
    <property type="match status" value="1"/>
</dbReference>
<evidence type="ECO:0000256" key="8">
    <source>
        <dbReference type="ARBA" id="ARBA00023157"/>
    </source>
</evidence>
<keyword evidence="7" id="KW-0378">Hydrolase</keyword>
<evidence type="ECO:0000256" key="2">
    <source>
        <dbReference type="ARBA" id="ARBA00007447"/>
    </source>
</evidence>
<dbReference type="AlphaFoldDB" id="A0A914DX88"/>
<evidence type="ECO:0000313" key="15">
    <source>
        <dbReference type="WBParaSite" id="ACRNAN_scaffold4279.g11176.t1"/>
    </source>
</evidence>
<keyword evidence="6" id="KW-0064">Aspartyl protease</keyword>
<dbReference type="Pfam" id="PF00026">
    <property type="entry name" value="Asp"/>
    <property type="match status" value="1"/>
</dbReference>
<dbReference type="PROSITE" id="PS51767">
    <property type="entry name" value="PEPTIDASE_A1"/>
    <property type="match status" value="1"/>
</dbReference>
<evidence type="ECO:0000256" key="1">
    <source>
        <dbReference type="ARBA" id="ARBA00004613"/>
    </source>
</evidence>
<dbReference type="PANTHER" id="PTHR47966:SF45">
    <property type="entry name" value="PEPTIDASE A1 DOMAIN-CONTAINING PROTEIN"/>
    <property type="match status" value="1"/>
</dbReference>
<evidence type="ECO:0000256" key="12">
    <source>
        <dbReference type="SAM" id="SignalP"/>
    </source>
</evidence>
<sequence length="405" mass="44098">MKLFLLLALVGLASAVHQIGITKIESAMMKMMKAKTWTTYLKHKEARRLQNKASNLATVSGNVNDYEDAEYVTNITIGTPGQNFYVLLDTSSSNLWVPDMSCVRDCRGKNHFYSNQSSTYQGNLSSQIFNIQYGQYGPAAKGFLGMDTVRIGPDGTQQLVIPNTPFGQARAINYVSMKTNRFINFKPVESDVIDGYLGLAFQSIAVDNIVPPVINAINQGILDNPYLTVYLAKKGHEDGVPGGVFTYGGLDVQNCGPLIAWQPLSSATVFQFRLDSIGIGSYRNSKGWNAVSDTANAFIGAPVSITDNIANVIGAEYDYDYELYFIDCKASPPPINIIIGGKSYSINSKELIIDAGYDNGCSFLIEPIDAGGFGPAIVLGDPFIRQYCNTYDYGGKRIGFSAANV</sequence>
<proteinExistence type="inferred from homology"/>
<keyword evidence="14" id="KW-1185">Reference proteome</keyword>
<feature type="active site" evidence="10">
    <location>
        <position position="293"/>
    </location>
</feature>
<dbReference type="GO" id="GO:0005764">
    <property type="term" value="C:lysosome"/>
    <property type="evidence" value="ECO:0007669"/>
    <property type="project" value="TreeGrafter"/>
</dbReference>
<dbReference type="InterPro" id="IPR021109">
    <property type="entry name" value="Peptidase_aspartic_dom_sf"/>
</dbReference>
<comment type="subcellular location">
    <subcellularLocation>
        <location evidence="1">Secreted</location>
    </subcellularLocation>
</comment>
<dbReference type="InterPro" id="IPR034164">
    <property type="entry name" value="Pepsin-like_dom"/>
</dbReference>
<dbReference type="GO" id="GO:0006508">
    <property type="term" value="P:proteolysis"/>
    <property type="evidence" value="ECO:0007669"/>
    <property type="project" value="UniProtKB-KW"/>
</dbReference>
<dbReference type="WBParaSite" id="ACRNAN_scaffold4279.g11176.t1">
    <property type="protein sequence ID" value="ACRNAN_scaffold4279.g11176.t1"/>
    <property type="gene ID" value="ACRNAN_scaffold4279.g11176"/>
</dbReference>
<dbReference type="FunFam" id="2.40.70.10:FF:000058">
    <property type="entry name" value="ASpartyl Protease"/>
    <property type="match status" value="1"/>
</dbReference>
<keyword evidence="8 11" id="KW-1015">Disulfide bond</keyword>
<evidence type="ECO:0000256" key="11">
    <source>
        <dbReference type="PIRSR" id="PIRSR601461-2"/>
    </source>
</evidence>
<protein>
    <submittedName>
        <fullName evidence="15">Peptidase A1 domain-containing protein</fullName>
    </submittedName>
</protein>
<evidence type="ECO:0000256" key="6">
    <source>
        <dbReference type="ARBA" id="ARBA00022750"/>
    </source>
</evidence>
<feature type="chain" id="PRO_5037666107" evidence="12">
    <location>
        <begin position="16"/>
        <end position="405"/>
    </location>
</feature>
<evidence type="ECO:0000256" key="4">
    <source>
        <dbReference type="ARBA" id="ARBA00022670"/>
    </source>
</evidence>
<evidence type="ECO:0000256" key="10">
    <source>
        <dbReference type="PIRSR" id="PIRSR601461-1"/>
    </source>
</evidence>
<evidence type="ECO:0000313" key="14">
    <source>
        <dbReference type="Proteomes" id="UP000887540"/>
    </source>
</evidence>
<feature type="domain" description="Peptidase A1" evidence="13">
    <location>
        <begin position="71"/>
        <end position="401"/>
    </location>
</feature>
<organism evidence="14 15">
    <name type="scientific">Acrobeloides nanus</name>
    <dbReference type="NCBI Taxonomy" id="290746"/>
    <lineage>
        <taxon>Eukaryota</taxon>
        <taxon>Metazoa</taxon>
        <taxon>Ecdysozoa</taxon>
        <taxon>Nematoda</taxon>
        <taxon>Chromadorea</taxon>
        <taxon>Rhabditida</taxon>
        <taxon>Tylenchina</taxon>
        <taxon>Cephalobomorpha</taxon>
        <taxon>Cephaloboidea</taxon>
        <taxon>Cephalobidae</taxon>
        <taxon>Acrobeloides</taxon>
    </lineage>
</organism>
<feature type="signal peptide" evidence="12">
    <location>
        <begin position="1"/>
        <end position="15"/>
    </location>
</feature>
<keyword evidence="4" id="KW-0645">Protease</keyword>
<evidence type="ECO:0000256" key="3">
    <source>
        <dbReference type="ARBA" id="ARBA00022525"/>
    </source>
</evidence>
<accession>A0A914DX88</accession>
<feature type="active site" evidence="10">
    <location>
        <position position="89"/>
    </location>
</feature>
<dbReference type="Proteomes" id="UP000887540">
    <property type="component" value="Unplaced"/>
</dbReference>
<name>A0A914DX88_9BILA</name>
<keyword evidence="5 12" id="KW-0732">Signal</keyword>
<reference evidence="15" key="1">
    <citation type="submission" date="2022-11" db="UniProtKB">
        <authorList>
            <consortium name="WormBaseParasite"/>
        </authorList>
    </citation>
    <scope>IDENTIFICATION</scope>
</reference>
<feature type="disulfide bond" evidence="11">
    <location>
        <begin position="102"/>
        <end position="106"/>
    </location>
</feature>